<feature type="transmembrane region" description="Helical" evidence="1">
    <location>
        <begin position="60"/>
        <end position="78"/>
    </location>
</feature>
<evidence type="ECO:0000313" key="3">
    <source>
        <dbReference type="Proteomes" id="UP000886819"/>
    </source>
</evidence>
<comment type="caution">
    <text evidence="2">The sequence shown here is derived from an EMBL/GenBank/DDBJ whole genome shotgun (WGS) entry which is preliminary data.</text>
</comment>
<keyword evidence="1" id="KW-1133">Transmembrane helix</keyword>
<feature type="transmembrane region" description="Helical" evidence="1">
    <location>
        <begin position="90"/>
        <end position="111"/>
    </location>
</feature>
<dbReference type="AlphaFoldDB" id="A0A9D0YU75"/>
<dbReference type="PANTHER" id="PTHR37309">
    <property type="entry name" value="SLR0284 PROTEIN"/>
    <property type="match status" value="1"/>
</dbReference>
<organism evidence="2 3">
    <name type="scientific">Candidatus Avichristensenella intestinipullorum</name>
    <dbReference type="NCBI Taxonomy" id="2840693"/>
    <lineage>
        <taxon>Bacteria</taxon>
        <taxon>Bacillati</taxon>
        <taxon>Bacillota</taxon>
        <taxon>Clostridia</taxon>
        <taxon>Candidatus Avichristensenella</taxon>
    </lineage>
</organism>
<dbReference type="Pfam" id="PF04020">
    <property type="entry name" value="Phage_holin_4_2"/>
    <property type="match status" value="1"/>
</dbReference>
<evidence type="ECO:0000256" key="1">
    <source>
        <dbReference type="SAM" id="Phobius"/>
    </source>
</evidence>
<keyword evidence="1" id="KW-0812">Transmembrane</keyword>
<dbReference type="PANTHER" id="PTHR37309:SF1">
    <property type="entry name" value="SLR0284 PROTEIN"/>
    <property type="match status" value="1"/>
</dbReference>
<dbReference type="EMBL" id="DVFI01000009">
    <property type="protein sequence ID" value="HIQ62067.1"/>
    <property type="molecule type" value="Genomic_DNA"/>
</dbReference>
<protein>
    <submittedName>
        <fullName evidence="2">Phage holin family protein</fullName>
    </submittedName>
</protein>
<name>A0A9D0YU75_9FIRM</name>
<gene>
    <name evidence="2" type="ORF">IAA66_00595</name>
</gene>
<accession>A0A9D0YU75</accession>
<dbReference type="InterPro" id="IPR007165">
    <property type="entry name" value="Phage_holin_4_2"/>
</dbReference>
<reference evidence="2" key="1">
    <citation type="submission" date="2020-10" db="EMBL/GenBank/DDBJ databases">
        <authorList>
            <person name="Gilroy R."/>
        </authorList>
    </citation>
    <scope>NUCLEOTIDE SEQUENCE</scope>
    <source>
        <strain evidence="2">ChiHile30-977</strain>
    </source>
</reference>
<evidence type="ECO:0000313" key="2">
    <source>
        <dbReference type="EMBL" id="HIQ62067.1"/>
    </source>
</evidence>
<proteinExistence type="predicted"/>
<reference evidence="2" key="2">
    <citation type="journal article" date="2021" name="PeerJ">
        <title>Extensive microbial diversity within the chicken gut microbiome revealed by metagenomics and culture.</title>
        <authorList>
            <person name="Gilroy R."/>
            <person name="Ravi A."/>
            <person name="Getino M."/>
            <person name="Pursley I."/>
            <person name="Horton D.L."/>
            <person name="Alikhan N.F."/>
            <person name="Baker D."/>
            <person name="Gharbi K."/>
            <person name="Hall N."/>
            <person name="Watson M."/>
            <person name="Adriaenssens E.M."/>
            <person name="Foster-Nyarko E."/>
            <person name="Jarju S."/>
            <person name="Secka A."/>
            <person name="Antonio M."/>
            <person name="Oren A."/>
            <person name="Chaudhuri R.R."/>
            <person name="La Ragione R."/>
            <person name="Hildebrand F."/>
            <person name="Pallen M.J."/>
        </authorList>
    </citation>
    <scope>NUCLEOTIDE SEQUENCE</scope>
    <source>
        <strain evidence="2">ChiHile30-977</strain>
    </source>
</reference>
<dbReference type="Proteomes" id="UP000886819">
    <property type="component" value="Unassembled WGS sequence"/>
</dbReference>
<sequence>MTGVALRFFGCTAAMPLAAWLLPGVHAAEMAQAWMAGLLLALLYLLLRPLLKLLLSPFNCLTFGLVGLLLDAGFVLLADRWMDGFAVDGFLWALAASLMTNFLREGAGMLAGKKR</sequence>
<keyword evidence="1" id="KW-0472">Membrane</keyword>